<dbReference type="Proteomes" id="UP000009022">
    <property type="component" value="Unassembled WGS sequence"/>
</dbReference>
<gene>
    <name evidence="14" type="ORF">TRIADDRAFT_51826</name>
</gene>
<reference evidence="14 15" key="1">
    <citation type="journal article" date="2008" name="Nature">
        <title>The Trichoplax genome and the nature of placozoans.</title>
        <authorList>
            <person name="Srivastava M."/>
            <person name="Begovic E."/>
            <person name="Chapman J."/>
            <person name="Putnam N.H."/>
            <person name="Hellsten U."/>
            <person name="Kawashima T."/>
            <person name="Kuo A."/>
            <person name="Mitros T."/>
            <person name="Salamov A."/>
            <person name="Carpenter M.L."/>
            <person name="Signorovitch A.Y."/>
            <person name="Moreno M.A."/>
            <person name="Kamm K."/>
            <person name="Grimwood J."/>
            <person name="Schmutz J."/>
            <person name="Shapiro H."/>
            <person name="Grigoriev I.V."/>
            <person name="Buss L.W."/>
            <person name="Schierwater B."/>
            <person name="Dellaporta S.L."/>
            <person name="Rokhsar D.S."/>
        </authorList>
    </citation>
    <scope>NUCLEOTIDE SEQUENCE [LARGE SCALE GENOMIC DNA]</scope>
    <source>
        <strain evidence="14 15">Grell-BS-1999</strain>
    </source>
</reference>
<keyword evidence="4" id="KW-0645">Protease</keyword>
<keyword evidence="7" id="KW-0788">Thiol protease</keyword>
<evidence type="ECO:0000256" key="12">
    <source>
        <dbReference type="SAM" id="SignalP"/>
    </source>
</evidence>
<dbReference type="STRING" id="10228.B3RKZ9"/>
<dbReference type="FunCoup" id="B3RKZ9">
    <property type="interactions" value="1332"/>
</dbReference>
<dbReference type="InterPro" id="IPR033865">
    <property type="entry name" value="Ataxin-3"/>
</dbReference>
<dbReference type="Gene3D" id="3.90.70.40">
    <property type="match status" value="1"/>
</dbReference>
<dbReference type="PRINTS" id="PR01233">
    <property type="entry name" value="JOSEPHIN"/>
</dbReference>
<dbReference type="KEGG" id="tad:TRIADDRAFT_51826"/>
<dbReference type="GO" id="GO:0005634">
    <property type="term" value="C:nucleus"/>
    <property type="evidence" value="ECO:0000318"/>
    <property type="project" value="GO_Central"/>
</dbReference>
<dbReference type="InterPro" id="IPR006155">
    <property type="entry name" value="Josephin"/>
</dbReference>
<dbReference type="HOGENOM" id="CLU_1013110_0_0_1"/>
<accession>B3RKZ9</accession>
<dbReference type="EMBL" id="DS985241">
    <property type="protein sequence ID" value="EDV29463.1"/>
    <property type="molecule type" value="Genomic_DNA"/>
</dbReference>
<keyword evidence="12" id="KW-0732">Signal</keyword>
<comment type="subcellular location">
    <subcellularLocation>
        <location evidence="2">Nucleus</location>
    </subcellularLocation>
</comment>
<evidence type="ECO:0000256" key="4">
    <source>
        <dbReference type="ARBA" id="ARBA00022670"/>
    </source>
</evidence>
<name>B3RKZ9_TRIAD</name>
<dbReference type="GO" id="GO:0016579">
    <property type="term" value="P:protein deubiquitination"/>
    <property type="evidence" value="ECO:0007669"/>
    <property type="project" value="InterPro"/>
</dbReference>
<dbReference type="PROSITE" id="PS50957">
    <property type="entry name" value="JOSEPHIN"/>
    <property type="match status" value="1"/>
</dbReference>
<feature type="signal peptide" evidence="12">
    <location>
        <begin position="1"/>
        <end position="22"/>
    </location>
</feature>
<keyword evidence="15" id="KW-1185">Reference proteome</keyword>
<keyword evidence="6" id="KW-0378">Hydrolase</keyword>
<dbReference type="GO" id="GO:0043161">
    <property type="term" value="P:proteasome-mediated ubiquitin-dependent protein catabolic process"/>
    <property type="evidence" value="ECO:0000318"/>
    <property type="project" value="GO_Central"/>
</dbReference>
<dbReference type="GO" id="GO:0006515">
    <property type="term" value="P:protein quality control for misfolded or incompletely synthesized proteins"/>
    <property type="evidence" value="ECO:0000318"/>
    <property type="project" value="GO_Central"/>
</dbReference>
<evidence type="ECO:0000256" key="3">
    <source>
        <dbReference type="ARBA" id="ARBA00012759"/>
    </source>
</evidence>
<dbReference type="PROSITE" id="PS51257">
    <property type="entry name" value="PROKAR_LIPOPROTEIN"/>
    <property type="match status" value="1"/>
</dbReference>
<protein>
    <recommendedName>
        <fullName evidence="3">ubiquitinyl hydrolase 1</fullName>
        <ecNumber evidence="3">3.4.19.12</ecNumber>
    </recommendedName>
</protein>
<dbReference type="GO" id="GO:1904294">
    <property type="term" value="P:positive regulation of ERAD pathway"/>
    <property type="evidence" value="ECO:0000318"/>
    <property type="project" value="GO_Central"/>
</dbReference>
<organism evidence="14 15">
    <name type="scientific">Trichoplax adhaerens</name>
    <name type="common">Trichoplax reptans</name>
    <dbReference type="NCBI Taxonomy" id="10228"/>
    <lineage>
        <taxon>Eukaryota</taxon>
        <taxon>Metazoa</taxon>
        <taxon>Placozoa</taxon>
        <taxon>Uniplacotomia</taxon>
        <taxon>Trichoplacea</taxon>
        <taxon>Trichoplacidae</taxon>
        <taxon>Trichoplax</taxon>
    </lineage>
</organism>
<dbReference type="Gene3D" id="1.10.287.10">
    <property type="entry name" value="S15/NS1, RNA-binding"/>
    <property type="match status" value="1"/>
</dbReference>
<evidence type="ECO:0000256" key="6">
    <source>
        <dbReference type="ARBA" id="ARBA00022801"/>
    </source>
</evidence>
<evidence type="ECO:0000256" key="8">
    <source>
        <dbReference type="ARBA" id="ARBA00023015"/>
    </source>
</evidence>
<comment type="catalytic activity">
    <reaction evidence="1">
        <text>Thiol-dependent hydrolysis of ester, thioester, amide, peptide and isopeptide bonds formed by the C-terminal Gly of ubiquitin (a 76-residue protein attached to proteins as an intracellular targeting signal).</text>
        <dbReference type="EC" id="3.4.19.12"/>
    </reaction>
</comment>
<dbReference type="SMART" id="SM01246">
    <property type="entry name" value="Josephin"/>
    <property type="match status" value="1"/>
</dbReference>
<dbReference type="GeneID" id="6749091"/>
<feature type="domain" description="Josephin" evidence="13">
    <location>
        <begin position="1"/>
        <end position="165"/>
    </location>
</feature>
<feature type="chain" id="PRO_5002796710" description="ubiquitinyl hydrolase 1" evidence="12">
    <location>
        <begin position="23"/>
        <end position="275"/>
    </location>
</feature>
<evidence type="ECO:0000256" key="9">
    <source>
        <dbReference type="ARBA" id="ARBA00023163"/>
    </source>
</evidence>
<dbReference type="InParanoid" id="B3RKZ9"/>
<dbReference type="PhylomeDB" id="B3RKZ9"/>
<dbReference type="FunFam" id="3.90.70.40:FF:000005">
    <property type="entry name" value="Ataxin 3"/>
    <property type="match status" value="1"/>
</dbReference>
<dbReference type="OrthoDB" id="10063692at2759"/>
<dbReference type="GO" id="GO:1904262">
    <property type="term" value="P:negative regulation of TORC1 signaling"/>
    <property type="evidence" value="ECO:0000318"/>
    <property type="project" value="GO_Central"/>
</dbReference>
<keyword evidence="8" id="KW-0805">Transcription regulation</keyword>
<dbReference type="Pfam" id="PF02099">
    <property type="entry name" value="Josephin"/>
    <property type="match status" value="1"/>
</dbReference>
<evidence type="ECO:0000313" key="14">
    <source>
        <dbReference type="EMBL" id="EDV29463.1"/>
    </source>
</evidence>
<evidence type="ECO:0000256" key="10">
    <source>
        <dbReference type="ARBA" id="ARBA00023242"/>
    </source>
</evidence>
<dbReference type="PANTHER" id="PTHR14159:SF0">
    <property type="entry name" value="ATAXIN-3-RELATED"/>
    <property type="match status" value="1"/>
</dbReference>
<keyword evidence="10" id="KW-0539">Nucleus</keyword>
<dbReference type="EC" id="3.4.19.12" evidence="3"/>
<dbReference type="GO" id="GO:0004843">
    <property type="term" value="F:cysteine-type deubiquitinase activity"/>
    <property type="evidence" value="ECO:0000318"/>
    <property type="project" value="GO_Central"/>
</dbReference>
<comment type="caution">
    <text evidence="11">Lacks conserved residue(s) required for the propagation of feature annotation.</text>
</comment>
<keyword evidence="9" id="KW-0804">Transcription</keyword>
<dbReference type="CTD" id="6749091"/>
<evidence type="ECO:0000259" key="13">
    <source>
        <dbReference type="PROSITE" id="PS50957"/>
    </source>
</evidence>
<evidence type="ECO:0000256" key="5">
    <source>
        <dbReference type="ARBA" id="ARBA00022786"/>
    </source>
</evidence>
<evidence type="ECO:0000256" key="1">
    <source>
        <dbReference type="ARBA" id="ARBA00000707"/>
    </source>
</evidence>
<sequence>MILIKLRDVAMIILLNPLTLYACLDEEERSRMAEGDPQSTEYLRYLQQPSQNMDDSGFFSIQVLQTALKIWNLDLTRISNPQAREAKLHPQSQNAFICNLQQHWFTIRKFGKQQWFNLNSIKSEPELITDTYLSIYLAQLEQEGYSIFVVVGELPKCMADQVIGDNPIVRKSYRSEQTQSGHISNKVSHQFVEKKSLQAALAAADKMNENVECSKEHPDVPINLDEIREKRKLYFDRKGNSDIELENPSSLANATKTTGMVYVLENIFVLIRYLL</sequence>
<proteinExistence type="predicted"/>
<keyword evidence="5" id="KW-0833">Ubl conjugation pathway</keyword>
<evidence type="ECO:0000256" key="7">
    <source>
        <dbReference type="ARBA" id="ARBA00022807"/>
    </source>
</evidence>
<dbReference type="RefSeq" id="XP_002108665.1">
    <property type="nucleotide sequence ID" value="XM_002108629.1"/>
</dbReference>
<dbReference type="AlphaFoldDB" id="B3RKZ9"/>
<evidence type="ECO:0000256" key="2">
    <source>
        <dbReference type="ARBA" id="ARBA00004123"/>
    </source>
</evidence>
<evidence type="ECO:0000256" key="11">
    <source>
        <dbReference type="PROSITE-ProRule" id="PRU00331"/>
    </source>
</evidence>
<dbReference type="PANTHER" id="PTHR14159">
    <property type="entry name" value="ATAXIN-3-RELATED"/>
    <property type="match status" value="1"/>
</dbReference>
<dbReference type="eggNOG" id="KOG2935">
    <property type="taxonomic scope" value="Eukaryota"/>
</dbReference>
<evidence type="ECO:0000313" key="15">
    <source>
        <dbReference type="Proteomes" id="UP000009022"/>
    </source>
</evidence>